<evidence type="ECO:0000256" key="1">
    <source>
        <dbReference type="SAM" id="SignalP"/>
    </source>
</evidence>
<dbReference type="Proteomes" id="UP000295443">
    <property type="component" value="Unassembled WGS sequence"/>
</dbReference>
<keyword evidence="3" id="KW-1185">Reference proteome</keyword>
<proteinExistence type="predicted"/>
<name>A0A4R1BEK8_9PROT</name>
<sequence length="367" mass="39936">MSKASAIRAAAGLLCLAAGSPPAAADELSAAAAHGLDGMAPAGHWAARLTLLRNDYDHRFDDNGERVDFDAGYDGLDLAGLGIPGVSGVLHLDTSVVTEYGELMFGYGVGEDLTVGAIVPFARTRSKLRVAVDGGIGTAGLQALLTGALGYKPLRSTSSSGLGDPTVGALWRFYKSERDSAILGFGVRFGVAPADDPDDLADVPPGDGSTDLRYRLEYFRDLGAGYDLRVLAEYQVQLEDKVTMRPGNPLTTATKERLVRNLGNFWEYDVELGKRFGDWRVSATWHRYQEEPDRYASRIGTDTSFLNANTDTLADQYRLSLTWSGINAWRAGRVPLPLIVKLEMQDAFHGRNFVDVRDVYLRVTSFF</sequence>
<keyword evidence="1" id="KW-0732">Signal</keyword>
<protein>
    <recommendedName>
        <fullName evidence="4">Porin</fullName>
    </recommendedName>
</protein>
<feature type="chain" id="PRO_5020523570" description="Porin" evidence="1">
    <location>
        <begin position="26"/>
        <end position="367"/>
    </location>
</feature>
<reference evidence="2 3" key="1">
    <citation type="submission" date="2019-03" db="EMBL/GenBank/DDBJ databases">
        <title>Genome sequence of Thiobacillaceae bacterium LSR1, a sulfur-oxidizing bacterium isolated from freshwater sediment.</title>
        <authorList>
            <person name="Li S."/>
        </authorList>
    </citation>
    <scope>NUCLEOTIDE SEQUENCE [LARGE SCALE GENOMIC DNA]</scope>
    <source>
        <strain evidence="2 3">LSR1</strain>
    </source>
</reference>
<gene>
    <name evidence="2" type="ORF">EZJ19_06470</name>
</gene>
<dbReference type="OrthoDB" id="8538711at2"/>
<dbReference type="EMBL" id="SJZB01000025">
    <property type="protein sequence ID" value="TCJ15550.1"/>
    <property type="molecule type" value="Genomic_DNA"/>
</dbReference>
<dbReference type="Pfam" id="PF13557">
    <property type="entry name" value="Phenol_MetA_deg"/>
    <property type="match status" value="1"/>
</dbReference>
<dbReference type="AlphaFoldDB" id="A0A4R1BEK8"/>
<feature type="signal peptide" evidence="1">
    <location>
        <begin position="1"/>
        <end position="25"/>
    </location>
</feature>
<organism evidence="2 3">
    <name type="scientific">Parasulfuritortus cantonensis</name>
    <dbReference type="NCBI Taxonomy" id="2528202"/>
    <lineage>
        <taxon>Bacteria</taxon>
        <taxon>Pseudomonadati</taxon>
        <taxon>Pseudomonadota</taxon>
        <taxon>Betaproteobacteria</taxon>
        <taxon>Nitrosomonadales</taxon>
        <taxon>Thiobacillaceae</taxon>
        <taxon>Parasulfuritortus</taxon>
    </lineage>
</organism>
<comment type="caution">
    <text evidence="2">The sequence shown here is derived from an EMBL/GenBank/DDBJ whole genome shotgun (WGS) entry which is preliminary data.</text>
</comment>
<dbReference type="InterPro" id="IPR025737">
    <property type="entry name" value="FApF"/>
</dbReference>
<evidence type="ECO:0000313" key="3">
    <source>
        <dbReference type="Proteomes" id="UP000295443"/>
    </source>
</evidence>
<evidence type="ECO:0008006" key="4">
    <source>
        <dbReference type="Google" id="ProtNLM"/>
    </source>
</evidence>
<accession>A0A4R1BEK8</accession>
<evidence type="ECO:0000313" key="2">
    <source>
        <dbReference type="EMBL" id="TCJ15550.1"/>
    </source>
</evidence>
<dbReference type="RefSeq" id="WP_131445755.1">
    <property type="nucleotide sequence ID" value="NZ_SJZB01000025.1"/>
</dbReference>